<dbReference type="RefSeq" id="WP_233395388.1">
    <property type="nucleotide sequence ID" value="NZ_JAJTWT010000022.1"/>
</dbReference>
<evidence type="ECO:0000313" key="2">
    <source>
        <dbReference type="EMBL" id="MCE4540713.1"/>
    </source>
</evidence>
<protein>
    <recommendedName>
        <fullName evidence="4">Transposase</fullName>
    </recommendedName>
</protein>
<feature type="region of interest" description="Disordered" evidence="1">
    <location>
        <begin position="97"/>
        <end position="124"/>
    </location>
</feature>
<gene>
    <name evidence="2" type="ORF">LXT12_26125</name>
</gene>
<dbReference type="Proteomes" id="UP001201463">
    <property type="component" value="Unassembled WGS sequence"/>
</dbReference>
<evidence type="ECO:0000256" key="1">
    <source>
        <dbReference type="SAM" id="MobiDB-lite"/>
    </source>
</evidence>
<evidence type="ECO:0000313" key="3">
    <source>
        <dbReference type="Proteomes" id="UP001201463"/>
    </source>
</evidence>
<reference evidence="2 3" key="1">
    <citation type="submission" date="2021-12" db="EMBL/GenBank/DDBJ databases">
        <title>Genome seq of p7.</title>
        <authorList>
            <person name="Seo T."/>
        </authorList>
    </citation>
    <scope>NUCLEOTIDE SEQUENCE [LARGE SCALE GENOMIC DNA]</scope>
    <source>
        <strain evidence="2 3">P7</strain>
    </source>
</reference>
<dbReference type="EMBL" id="JAJTWT010000022">
    <property type="protein sequence ID" value="MCE4540713.1"/>
    <property type="molecule type" value="Genomic_DNA"/>
</dbReference>
<sequence length="124" mass="13355">MTQRSALTAPLAPARSDNGILARVPGQYIALASRSLPDPACAVEHEMRVEIDAAWAGRVRLTFEKQRYCRPKAKTSYWAWHCRHAEAVAAPIIAACGEDGSRPTSPGPADQASPDGDNTCTVRP</sequence>
<accession>A0ABS8XLQ2</accession>
<comment type="caution">
    <text evidence="2">The sequence shown here is derived from an EMBL/GenBank/DDBJ whole genome shotgun (WGS) entry which is preliminary data.</text>
</comment>
<evidence type="ECO:0008006" key="4">
    <source>
        <dbReference type="Google" id="ProtNLM"/>
    </source>
</evidence>
<organism evidence="2 3">
    <name type="scientific">Pelomonas caseinilytica</name>
    <dbReference type="NCBI Taxonomy" id="2906763"/>
    <lineage>
        <taxon>Bacteria</taxon>
        <taxon>Pseudomonadati</taxon>
        <taxon>Pseudomonadota</taxon>
        <taxon>Betaproteobacteria</taxon>
        <taxon>Burkholderiales</taxon>
        <taxon>Sphaerotilaceae</taxon>
        <taxon>Roseateles</taxon>
    </lineage>
</organism>
<proteinExistence type="predicted"/>
<name>A0ABS8XLQ2_9BURK</name>
<keyword evidence="3" id="KW-1185">Reference proteome</keyword>